<feature type="domain" description="HTH iclR-type" evidence="4">
    <location>
        <begin position="5"/>
        <end position="66"/>
    </location>
</feature>
<dbReference type="InterPro" id="IPR036390">
    <property type="entry name" value="WH_DNA-bd_sf"/>
</dbReference>
<feature type="domain" description="IclR-ED" evidence="5">
    <location>
        <begin position="67"/>
        <end position="250"/>
    </location>
</feature>
<dbReference type="InterPro" id="IPR029016">
    <property type="entry name" value="GAF-like_dom_sf"/>
</dbReference>
<keyword evidence="3" id="KW-0804">Transcription</keyword>
<reference evidence="7" key="3">
    <citation type="submission" date="2025-08" db="UniProtKB">
        <authorList>
            <consortium name="RefSeq"/>
        </authorList>
    </citation>
    <scope>IDENTIFICATION</scope>
</reference>
<keyword evidence="6" id="KW-1185">Reference proteome</keyword>
<evidence type="ECO:0000256" key="1">
    <source>
        <dbReference type="ARBA" id="ARBA00023015"/>
    </source>
</evidence>
<evidence type="ECO:0000259" key="5">
    <source>
        <dbReference type="PROSITE" id="PS51078"/>
    </source>
</evidence>
<dbReference type="GO" id="GO:0003700">
    <property type="term" value="F:DNA-binding transcription factor activity"/>
    <property type="evidence" value="ECO:0007669"/>
    <property type="project" value="TreeGrafter"/>
</dbReference>
<dbReference type="InterPro" id="IPR005471">
    <property type="entry name" value="Tscrpt_reg_IclR_N"/>
</dbReference>
<evidence type="ECO:0000313" key="6">
    <source>
        <dbReference type="Proteomes" id="UP000675920"/>
    </source>
</evidence>
<reference evidence="7" key="1">
    <citation type="journal article" date="2006" name="FEMS Microbiol. Rev.">
        <title>Members of the IclR family of bacterial transcriptional regulators function as activators and/or repressors.</title>
        <authorList>
            <person name="Molina-Henares A.J."/>
            <person name="Krell T."/>
            <person name="Eugenia Guazzaroni M."/>
            <person name="Segura A."/>
            <person name="Ramos J.L."/>
        </authorList>
    </citation>
    <scope>NUCLEOTIDE SEQUENCE</scope>
</reference>
<dbReference type="Gene3D" id="3.30.450.40">
    <property type="match status" value="1"/>
</dbReference>
<dbReference type="RefSeq" id="WP_051378811.1">
    <property type="nucleotide sequence ID" value="NZ_AXWS01000014.1"/>
</dbReference>
<evidence type="ECO:0000313" key="7">
    <source>
        <dbReference type="RefSeq" id="WP_051378811.1"/>
    </source>
</evidence>
<dbReference type="PANTHER" id="PTHR30136">
    <property type="entry name" value="HELIX-TURN-HELIX TRANSCRIPTIONAL REGULATOR, ICLR FAMILY"/>
    <property type="match status" value="1"/>
</dbReference>
<dbReference type="PROSITE" id="PS51078">
    <property type="entry name" value="ICLR_ED"/>
    <property type="match status" value="1"/>
</dbReference>
<dbReference type="SUPFAM" id="SSF46785">
    <property type="entry name" value="Winged helix' DNA-binding domain"/>
    <property type="match status" value="1"/>
</dbReference>
<accession>A0A8B6X9M8</accession>
<dbReference type="GO" id="GO:0045892">
    <property type="term" value="P:negative regulation of DNA-templated transcription"/>
    <property type="evidence" value="ECO:0007669"/>
    <property type="project" value="TreeGrafter"/>
</dbReference>
<reference evidence="7" key="2">
    <citation type="journal article" date="2006" name="Protein Sci.">
        <title>The IclR family of transcriptional activators and repressors can be defined by a single profile.</title>
        <authorList>
            <person name="Krell T."/>
            <person name="Molina-Henares A.J."/>
            <person name="Ramos J.L."/>
        </authorList>
    </citation>
    <scope>NUCLEOTIDE SEQUENCE</scope>
</reference>
<keyword evidence="2" id="KW-0238">DNA-binding</keyword>
<dbReference type="Pfam" id="PF01614">
    <property type="entry name" value="IclR_C"/>
    <property type="match status" value="1"/>
</dbReference>
<sequence>MSVLVPAIERAAAILDLVAASQHGLTVAELAERLNLPRSSTHNLCGTLAHVGQLHREAGGRYCIGAAIARYAEAFVEQTDLTREFGHALDRLAEPDVAYLLATLDQRDTVYLAHRNGSHPIGLNFRTGMRLPAVFTATGKAVLSTLPPAEVRALMRGHWPKPLTRNSVGGVDALMAQLDEVRERGWSVDAGEVREGLFFYGAPVCAAGSARAVGAVSVSLFVSEPGAAVQERASRAVLRLAEEISMRLGGGATGTAKRPTRR</sequence>
<dbReference type="InterPro" id="IPR050707">
    <property type="entry name" value="HTH_MetabolicPath_Reg"/>
</dbReference>
<dbReference type="Proteomes" id="UP000675920">
    <property type="component" value="Unplaced"/>
</dbReference>
<name>A0A8B6X9M8_9BURK</name>
<keyword evidence="1" id="KW-0805">Transcription regulation</keyword>
<dbReference type="OrthoDB" id="9000968at2"/>
<dbReference type="Gene3D" id="1.10.10.10">
    <property type="entry name" value="Winged helix-like DNA-binding domain superfamily/Winged helix DNA-binding domain"/>
    <property type="match status" value="1"/>
</dbReference>
<evidence type="ECO:0000256" key="2">
    <source>
        <dbReference type="ARBA" id="ARBA00023125"/>
    </source>
</evidence>
<dbReference type="PROSITE" id="PS51077">
    <property type="entry name" value="HTH_ICLR"/>
    <property type="match status" value="1"/>
</dbReference>
<proteinExistence type="predicted"/>
<protein>
    <submittedName>
        <fullName evidence="7">IclR family transcriptional regulator</fullName>
    </submittedName>
</protein>
<dbReference type="GO" id="GO:0003677">
    <property type="term" value="F:DNA binding"/>
    <property type="evidence" value="ECO:0007669"/>
    <property type="project" value="UniProtKB-KW"/>
</dbReference>
<evidence type="ECO:0000256" key="3">
    <source>
        <dbReference type="ARBA" id="ARBA00023163"/>
    </source>
</evidence>
<dbReference type="Pfam" id="PF09339">
    <property type="entry name" value="HTH_IclR"/>
    <property type="match status" value="1"/>
</dbReference>
<dbReference type="SUPFAM" id="SSF55781">
    <property type="entry name" value="GAF domain-like"/>
    <property type="match status" value="1"/>
</dbReference>
<dbReference type="InterPro" id="IPR014757">
    <property type="entry name" value="Tscrpt_reg_IclR_C"/>
</dbReference>
<dbReference type="InterPro" id="IPR036388">
    <property type="entry name" value="WH-like_DNA-bd_sf"/>
</dbReference>
<dbReference type="AlphaFoldDB" id="A0A8B6X9M8"/>
<dbReference type="PANTHER" id="PTHR30136:SF24">
    <property type="entry name" value="HTH-TYPE TRANSCRIPTIONAL REPRESSOR ALLR"/>
    <property type="match status" value="1"/>
</dbReference>
<organism evidence="6 7">
    <name type="scientific">Derxia gummosa DSM 723</name>
    <dbReference type="NCBI Taxonomy" id="1121388"/>
    <lineage>
        <taxon>Bacteria</taxon>
        <taxon>Pseudomonadati</taxon>
        <taxon>Pseudomonadota</taxon>
        <taxon>Betaproteobacteria</taxon>
        <taxon>Burkholderiales</taxon>
        <taxon>Alcaligenaceae</taxon>
        <taxon>Derxia</taxon>
    </lineage>
</organism>
<evidence type="ECO:0000259" key="4">
    <source>
        <dbReference type="PROSITE" id="PS51077"/>
    </source>
</evidence>
<dbReference type="SMART" id="SM00346">
    <property type="entry name" value="HTH_ICLR"/>
    <property type="match status" value="1"/>
</dbReference>